<feature type="chain" id="PRO_5007842013" description="SHOCT domain-containing protein" evidence="1">
    <location>
        <begin position="22"/>
        <end position="173"/>
    </location>
</feature>
<proteinExistence type="predicted"/>
<evidence type="ECO:0000256" key="1">
    <source>
        <dbReference type="SAM" id="SignalP"/>
    </source>
</evidence>
<dbReference type="Proteomes" id="UP000076715">
    <property type="component" value="Unassembled WGS sequence"/>
</dbReference>
<reference evidence="3 4" key="1">
    <citation type="submission" date="2016-01" db="EMBL/GenBank/DDBJ databases">
        <title>The draft genome sequence of Aquimarina sp. RZW4-3-2.</title>
        <authorList>
            <person name="Wang Y."/>
        </authorList>
    </citation>
    <scope>NUCLEOTIDE SEQUENCE [LARGE SCALE GENOMIC DNA]</scope>
    <source>
        <strain evidence="3 4">RZW4-3-2</strain>
    </source>
</reference>
<evidence type="ECO:0000313" key="3">
    <source>
        <dbReference type="EMBL" id="KZS41870.1"/>
    </source>
</evidence>
<dbReference type="STRING" id="1642818.AWE51_00040"/>
<name>A0A163BXC8_9FLAO</name>
<dbReference type="RefSeq" id="WP_066308592.1">
    <property type="nucleotide sequence ID" value="NZ_LQRT01000002.1"/>
</dbReference>
<dbReference type="EMBL" id="LQRT01000002">
    <property type="protein sequence ID" value="KZS41870.1"/>
    <property type="molecule type" value="Genomic_DNA"/>
</dbReference>
<feature type="signal peptide" evidence="1">
    <location>
        <begin position="1"/>
        <end position="21"/>
    </location>
</feature>
<organism evidence="3 4">
    <name type="scientific">Aquimarina aggregata</name>
    <dbReference type="NCBI Taxonomy" id="1642818"/>
    <lineage>
        <taxon>Bacteria</taxon>
        <taxon>Pseudomonadati</taxon>
        <taxon>Bacteroidota</taxon>
        <taxon>Flavobacteriia</taxon>
        <taxon>Flavobacteriales</taxon>
        <taxon>Flavobacteriaceae</taxon>
        <taxon>Aquimarina</taxon>
    </lineage>
</organism>
<keyword evidence="1" id="KW-0732">Signal</keyword>
<feature type="domain" description="SHOCT" evidence="2">
    <location>
        <begin position="143"/>
        <end position="170"/>
    </location>
</feature>
<evidence type="ECO:0000313" key="4">
    <source>
        <dbReference type="Proteomes" id="UP000076715"/>
    </source>
</evidence>
<comment type="caution">
    <text evidence="3">The sequence shown here is derived from an EMBL/GenBank/DDBJ whole genome shotgun (WGS) entry which is preliminary data.</text>
</comment>
<protein>
    <recommendedName>
        <fullName evidence="2">SHOCT domain-containing protein</fullName>
    </recommendedName>
</protein>
<accession>A0A163BXC8</accession>
<evidence type="ECO:0000259" key="2">
    <source>
        <dbReference type="Pfam" id="PF09851"/>
    </source>
</evidence>
<dbReference type="Pfam" id="PF09851">
    <property type="entry name" value="SHOCT"/>
    <property type="match status" value="1"/>
</dbReference>
<dbReference type="AlphaFoldDB" id="A0A163BXC8"/>
<keyword evidence="4" id="KW-1185">Reference proteome</keyword>
<dbReference type="InterPro" id="IPR018649">
    <property type="entry name" value="SHOCT"/>
</dbReference>
<sequence length="173" mass="19364">MKKITFLLIIVSLFISNIGNAQKKVQKLTEYKASNNVTYKVGDRIKMGQGSSADGNFVYLKMAGWMAGSPDAVPIGSAYASMELKIKKIKRYNQKMFKGVYFTIGGGNLVNYNLDIENAISTCEVENCTKKTEAKVVTEDKYDQLKKIKKLFDDGILSENEYNTEKTKILSSN</sequence>
<dbReference type="OrthoDB" id="1445444at2"/>
<gene>
    <name evidence="3" type="ORF">AWE51_00040</name>
</gene>